<dbReference type="Pfam" id="PF02837">
    <property type="entry name" value="Glyco_hydro_2_N"/>
    <property type="match status" value="1"/>
</dbReference>
<dbReference type="SUPFAM" id="SSF51445">
    <property type="entry name" value="(Trans)glycosidases"/>
    <property type="match status" value="1"/>
</dbReference>
<dbReference type="InterPro" id="IPR051913">
    <property type="entry name" value="GH2_Domain-Containing"/>
</dbReference>
<feature type="domain" description="Glycoside hydrolase family 2 catalytic" evidence="3">
    <location>
        <begin position="291"/>
        <end position="445"/>
    </location>
</feature>
<evidence type="ECO:0000259" key="2">
    <source>
        <dbReference type="Pfam" id="PF00703"/>
    </source>
</evidence>
<dbReference type="GO" id="GO:0005975">
    <property type="term" value="P:carbohydrate metabolic process"/>
    <property type="evidence" value="ECO:0007669"/>
    <property type="project" value="InterPro"/>
</dbReference>
<dbReference type="InterPro" id="IPR036156">
    <property type="entry name" value="Beta-gal/glucu_dom_sf"/>
</dbReference>
<dbReference type="InterPro" id="IPR006103">
    <property type="entry name" value="Glyco_hydro_2_cat"/>
</dbReference>
<name>A0A543DNE1_9PSEU</name>
<dbReference type="Gene3D" id="2.60.120.260">
    <property type="entry name" value="Galactose-binding domain-like"/>
    <property type="match status" value="1"/>
</dbReference>
<dbReference type="PANTHER" id="PTHR42732:SF3">
    <property type="entry name" value="HYDROLASE"/>
    <property type="match status" value="1"/>
</dbReference>
<dbReference type="Proteomes" id="UP000315677">
    <property type="component" value="Unassembled WGS sequence"/>
</dbReference>
<dbReference type="GO" id="GO:0004553">
    <property type="term" value="F:hydrolase activity, hydrolyzing O-glycosyl compounds"/>
    <property type="evidence" value="ECO:0007669"/>
    <property type="project" value="InterPro"/>
</dbReference>
<keyword evidence="6" id="KW-1185">Reference proteome</keyword>
<dbReference type="SUPFAM" id="SSF49303">
    <property type="entry name" value="beta-Galactosidase/glucuronidase domain"/>
    <property type="match status" value="1"/>
</dbReference>
<protein>
    <submittedName>
        <fullName evidence="5">Glycosyl hydrolase family 2</fullName>
    </submittedName>
</protein>
<dbReference type="AlphaFoldDB" id="A0A543DNE1"/>
<dbReference type="Pfam" id="PF00703">
    <property type="entry name" value="Glyco_hydro_2"/>
    <property type="match status" value="1"/>
</dbReference>
<evidence type="ECO:0000313" key="6">
    <source>
        <dbReference type="Proteomes" id="UP000315677"/>
    </source>
</evidence>
<evidence type="ECO:0000259" key="4">
    <source>
        <dbReference type="Pfam" id="PF02837"/>
    </source>
</evidence>
<dbReference type="EMBL" id="VFPA01000002">
    <property type="protein sequence ID" value="TQM10857.1"/>
    <property type="molecule type" value="Genomic_DNA"/>
</dbReference>
<dbReference type="Gene3D" id="3.20.20.80">
    <property type="entry name" value="Glycosidases"/>
    <property type="match status" value="1"/>
</dbReference>
<dbReference type="InterPro" id="IPR006104">
    <property type="entry name" value="Glyco_hydro_2_N"/>
</dbReference>
<dbReference type="InterPro" id="IPR008979">
    <property type="entry name" value="Galactose-bd-like_sf"/>
</dbReference>
<evidence type="ECO:0000313" key="5">
    <source>
        <dbReference type="EMBL" id="TQM10857.1"/>
    </source>
</evidence>
<keyword evidence="5" id="KW-0378">Hydrolase</keyword>
<gene>
    <name evidence="5" type="ORF">FB558_3380</name>
</gene>
<comment type="caution">
    <text evidence="5">The sequence shown here is derived from an EMBL/GenBank/DDBJ whole genome shotgun (WGS) entry which is preliminary data.</text>
</comment>
<comment type="similarity">
    <text evidence="1">Belongs to the glycosyl hydrolase 2 family.</text>
</comment>
<reference evidence="5 6" key="1">
    <citation type="submission" date="2019-06" db="EMBL/GenBank/DDBJ databases">
        <title>Sequencing the genomes of 1000 actinobacteria strains.</title>
        <authorList>
            <person name="Klenk H.-P."/>
        </authorList>
    </citation>
    <scope>NUCLEOTIDE SEQUENCE [LARGE SCALE GENOMIC DNA]</scope>
    <source>
        <strain evidence="5 6">DSM 45301</strain>
    </source>
</reference>
<dbReference type="PANTHER" id="PTHR42732">
    <property type="entry name" value="BETA-GALACTOSIDASE"/>
    <property type="match status" value="1"/>
</dbReference>
<dbReference type="InterPro" id="IPR006102">
    <property type="entry name" value="Ig-like_GH2"/>
</dbReference>
<organism evidence="5 6">
    <name type="scientific">Pseudonocardia kunmingensis</name>
    <dbReference type="NCBI Taxonomy" id="630975"/>
    <lineage>
        <taxon>Bacteria</taxon>
        <taxon>Bacillati</taxon>
        <taxon>Actinomycetota</taxon>
        <taxon>Actinomycetes</taxon>
        <taxon>Pseudonocardiales</taxon>
        <taxon>Pseudonocardiaceae</taxon>
        <taxon>Pseudonocardia</taxon>
    </lineage>
</organism>
<sequence>MHEDYPRPQLVRPEWQDLCGEWSFAFDDADAGRGAGWATAQEPFDRTIMVPYPYESELSGIGDPSPRPVVWYRREVEIAPPGPGQRVLLHFGAVDHTAQVWVNGVHLGGHEGGHTPFSFDVTDALVPGSTQVVVVRAEDHADDVTQPRGKQDWLDEPHGIFYKRTTGIWQPVWAEVVPDLHVAELHWTPDVPGAAVTCEVALSRRPDRPVRLRVRLCLGEEELAEHTVRIRDAHSRFAISIPAARHDMHHGRLLWSPERPTLVDADVEVLDEGGAAFDRVGSYFGFRSAGVQDGRFVLNGQPTFLRLALEQGYWPQSHLAAPDAAALRREAELVKELGFNGIRIHQKVEDPRFLAWCDRIGLLVWDEMPSAFEFAPRTVERTVREWMEVVRRDRSHPCVVTWVPMNESWGVWHLAEVAEQRHLPTALYHLTKSLDGSRPVISNDGWEITETDIWGVHDYAPHGESLRERYDGPDAVARVLDDRRPGRKKVVLGDPVVRGLPVVLTEFGGLSYAPAAGEKWFGYGTVGSAEELTERLRGLVDAVLDNPELAGFCYTQLTDTEQERNGLLTEDRAPKLPVAVIREILTRPSAAVPPEAVEANRRAARGTAG</sequence>
<evidence type="ECO:0000259" key="3">
    <source>
        <dbReference type="Pfam" id="PF02836"/>
    </source>
</evidence>
<dbReference type="SUPFAM" id="SSF49785">
    <property type="entry name" value="Galactose-binding domain-like"/>
    <property type="match status" value="1"/>
</dbReference>
<dbReference type="InterPro" id="IPR017853">
    <property type="entry name" value="GH"/>
</dbReference>
<evidence type="ECO:0000256" key="1">
    <source>
        <dbReference type="ARBA" id="ARBA00007401"/>
    </source>
</evidence>
<proteinExistence type="inferred from homology"/>
<feature type="domain" description="Glycoside hydrolase family 2 immunoglobulin-like beta-sandwich" evidence="2">
    <location>
        <begin position="181"/>
        <end position="287"/>
    </location>
</feature>
<dbReference type="Pfam" id="PF02836">
    <property type="entry name" value="Glyco_hydro_2_C"/>
    <property type="match status" value="1"/>
</dbReference>
<accession>A0A543DNE1</accession>
<feature type="domain" description="Glycosyl hydrolases family 2 sugar binding" evidence="4">
    <location>
        <begin position="17"/>
        <end position="135"/>
    </location>
</feature>